<dbReference type="GO" id="GO:0004417">
    <property type="term" value="F:hydroxyethylthiazole kinase activity"/>
    <property type="evidence" value="ECO:0007669"/>
    <property type="project" value="UniProtKB-UniRule"/>
</dbReference>
<keyword evidence="4 11" id="KW-0808">Transferase</keyword>
<name>A0A0U2XKE3_9ENTE</name>
<gene>
    <name evidence="11" type="primary">thiM</name>
    <name evidence="12" type="ORF">ATZ35_11535</name>
</gene>
<feature type="binding site" evidence="11">
    <location>
        <position position="191"/>
    </location>
    <ligand>
        <name>substrate</name>
    </ligand>
</feature>
<dbReference type="InterPro" id="IPR029056">
    <property type="entry name" value="Ribokinase-like"/>
</dbReference>
<dbReference type="GO" id="GO:0000287">
    <property type="term" value="F:magnesium ion binding"/>
    <property type="evidence" value="ECO:0007669"/>
    <property type="project" value="UniProtKB-UniRule"/>
</dbReference>
<dbReference type="KEGG" id="erx:ATZ35_11535"/>
<proteinExistence type="inferred from homology"/>
<dbReference type="Gene3D" id="3.40.1190.20">
    <property type="match status" value="1"/>
</dbReference>
<dbReference type="GO" id="GO:0009228">
    <property type="term" value="P:thiamine biosynthetic process"/>
    <property type="evidence" value="ECO:0007669"/>
    <property type="project" value="UniProtKB-KW"/>
</dbReference>
<dbReference type="SUPFAM" id="SSF53613">
    <property type="entry name" value="Ribokinase-like"/>
    <property type="match status" value="1"/>
</dbReference>
<evidence type="ECO:0000256" key="6">
    <source>
        <dbReference type="ARBA" id="ARBA00022741"/>
    </source>
</evidence>
<dbReference type="AlphaFoldDB" id="A0A0U2XKE3"/>
<comment type="pathway">
    <text evidence="3 11">Cofactor biosynthesis; thiamine diphosphate biosynthesis; 4-methyl-5-(2-phosphoethyl)-thiazole from 5-(2-hydroxyethyl)-4-methylthiazole: step 1/1.</text>
</comment>
<dbReference type="NCBIfam" id="TIGR00694">
    <property type="entry name" value="thiM"/>
    <property type="match status" value="1"/>
</dbReference>
<organism evidence="12 13">
    <name type="scientific">Enterococcus rotai</name>
    <dbReference type="NCBI Taxonomy" id="118060"/>
    <lineage>
        <taxon>Bacteria</taxon>
        <taxon>Bacillati</taxon>
        <taxon>Bacillota</taxon>
        <taxon>Bacilli</taxon>
        <taxon>Lactobacillales</taxon>
        <taxon>Enterococcaceae</taxon>
        <taxon>Enterococcus</taxon>
    </lineage>
</organism>
<evidence type="ECO:0000256" key="5">
    <source>
        <dbReference type="ARBA" id="ARBA00022723"/>
    </source>
</evidence>
<keyword evidence="6 11" id="KW-0547">Nucleotide-binding</keyword>
<dbReference type="GO" id="GO:0005524">
    <property type="term" value="F:ATP binding"/>
    <property type="evidence" value="ECO:0007669"/>
    <property type="project" value="UniProtKB-UniRule"/>
</dbReference>
<keyword evidence="5 11" id="KW-0479">Metal-binding</keyword>
<comment type="catalytic activity">
    <reaction evidence="1 11">
        <text>5-(2-hydroxyethyl)-4-methylthiazole + ATP = 4-methyl-5-(2-phosphooxyethyl)-thiazole + ADP + H(+)</text>
        <dbReference type="Rhea" id="RHEA:24212"/>
        <dbReference type="ChEBI" id="CHEBI:15378"/>
        <dbReference type="ChEBI" id="CHEBI:17957"/>
        <dbReference type="ChEBI" id="CHEBI:30616"/>
        <dbReference type="ChEBI" id="CHEBI:58296"/>
        <dbReference type="ChEBI" id="CHEBI:456216"/>
        <dbReference type="EC" id="2.7.1.50"/>
    </reaction>
</comment>
<dbReference type="CDD" id="cd01170">
    <property type="entry name" value="THZ_kinase"/>
    <property type="match status" value="1"/>
</dbReference>
<dbReference type="InterPro" id="IPR000417">
    <property type="entry name" value="Hyethyz_kinase"/>
</dbReference>
<dbReference type="STRING" id="118060.ATZ35_11535"/>
<evidence type="ECO:0000256" key="3">
    <source>
        <dbReference type="ARBA" id="ARBA00004868"/>
    </source>
</evidence>
<dbReference type="RefSeq" id="WP_208927381.1">
    <property type="nucleotide sequence ID" value="NZ_CP013655.1"/>
</dbReference>
<comment type="cofactor">
    <cofactor evidence="2 11">
        <name>Mg(2+)</name>
        <dbReference type="ChEBI" id="CHEBI:18420"/>
    </cofactor>
</comment>
<evidence type="ECO:0000313" key="13">
    <source>
        <dbReference type="Proteomes" id="UP000067523"/>
    </source>
</evidence>
<evidence type="ECO:0000256" key="10">
    <source>
        <dbReference type="ARBA" id="ARBA00022977"/>
    </source>
</evidence>
<dbReference type="Proteomes" id="UP000067523">
    <property type="component" value="Chromosome"/>
</dbReference>
<comment type="similarity">
    <text evidence="11">Belongs to the Thz kinase family.</text>
</comment>
<evidence type="ECO:0000256" key="1">
    <source>
        <dbReference type="ARBA" id="ARBA00001771"/>
    </source>
</evidence>
<dbReference type="PRINTS" id="PR01099">
    <property type="entry name" value="HYETHTZKNASE"/>
</dbReference>
<accession>A0A0U2XKE3</accession>
<evidence type="ECO:0000256" key="2">
    <source>
        <dbReference type="ARBA" id="ARBA00001946"/>
    </source>
</evidence>
<comment type="function">
    <text evidence="11">Catalyzes the phosphorylation of the hydroxyl group of 4-methyl-5-beta-hydroxyethylthiazole (THZ).</text>
</comment>
<dbReference type="EMBL" id="CP013655">
    <property type="protein sequence ID" value="ALS37757.1"/>
    <property type="molecule type" value="Genomic_DNA"/>
</dbReference>
<evidence type="ECO:0000256" key="4">
    <source>
        <dbReference type="ARBA" id="ARBA00022679"/>
    </source>
</evidence>
<keyword evidence="8 11" id="KW-0067">ATP-binding</keyword>
<evidence type="ECO:0000256" key="7">
    <source>
        <dbReference type="ARBA" id="ARBA00022777"/>
    </source>
</evidence>
<keyword evidence="9 11" id="KW-0460">Magnesium</keyword>
<sequence length="269" mass="28125">MINYQLIDTLRTKNPLVHTITNIVVANDSANGLLAIGASPFMSSTLAEMEEVAAIADVIVLNMGTLNDEHLAAMILAGKKANELGKPVVLDPVGAGATNYRKQAVEQLLNQVKPTLIRGNAGEIAALSGTAWAAKGVDAGTGSVDITEIAEKLALDVNCFIAVSGETDTITDGKQTYFVKNGTPYFTKMTGAGCLHGCVCGAFLAVAQESTLESVVVASAMYALAGELVADQLTSVSVGSFRTYLLDQLSGLDSTLVQAKARIERMAEK</sequence>
<dbReference type="HAMAP" id="MF_00228">
    <property type="entry name" value="Thz_kinase"/>
    <property type="match status" value="1"/>
</dbReference>
<keyword evidence="13" id="KW-1185">Reference proteome</keyword>
<evidence type="ECO:0000256" key="9">
    <source>
        <dbReference type="ARBA" id="ARBA00022842"/>
    </source>
</evidence>
<evidence type="ECO:0000313" key="12">
    <source>
        <dbReference type="EMBL" id="ALS37757.1"/>
    </source>
</evidence>
<dbReference type="GO" id="GO:0009229">
    <property type="term" value="P:thiamine diphosphate biosynthetic process"/>
    <property type="evidence" value="ECO:0007669"/>
    <property type="project" value="UniProtKB-UniRule"/>
</dbReference>
<evidence type="ECO:0000256" key="8">
    <source>
        <dbReference type="ARBA" id="ARBA00022840"/>
    </source>
</evidence>
<feature type="binding site" evidence="11">
    <location>
        <position position="42"/>
    </location>
    <ligand>
        <name>substrate</name>
    </ligand>
</feature>
<keyword evidence="7 11" id="KW-0418">Kinase</keyword>
<feature type="binding site" evidence="11">
    <location>
        <position position="164"/>
    </location>
    <ligand>
        <name>ATP</name>
        <dbReference type="ChEBI" id="CHEBI:30616"/>
    </ligand>
</feature>
<dbReference type="PIRSF" id="PIRSF000513">
    <property type="entry name" value="Thz_kinase"/>
    <property type="match status" value="1"/>
</dbReference>
<keyword evidence="10 11" id="KW-0784">Thiamine biosynthesis</keyword>
<reference evidence="13" key="1">
    <citation type="submission" date="2015-12" db="EMBL/GenBank/DDBJ databases">
        <authorList>
            <person name="Lauer A."/>
            <person name="Humrighouse B."/>
            <person name="Loparev V."/>
            <person name="Shewmaker P.L."/>
            <person name="Whitney A.M."/>
            <person name="McLaughlin R.W."/>
        </authorList>
    </citation>
    <scope>NUCLEOTIDE SEQUENCE [LARGE SCALE GENOMIC DNA]</scope>
    <source>
        <strain evidence="13">LMG 26678</strain>
    </source>
</reference>
<dbReference type="Pfam" id="PF02110">
    <property type="entry name" value="HK"/>
    <property type="match status" value="1"/>
</dbReference>
<protein>
    <recommendedName>
        <fullName evidence="11">Hydroxyethylthiazole kinase</fullName>
        <ecNumber evidence="11">2.7.1.50</ecNumber>
    </recommendedName>
    <alternativeName>
        <fullName evidence="11">4-methyl-5-beta-hydroxyethylthiazole kinase</fullName>
        <shortName evidence="11">TH kinase</shortName>
        <shortName evidence="11">Thz kinase</shortName>
    </alternativeName>
</protein>
<feature type="binding site" evidence="11">
    <location>
        <position position="118"/>
    </location>
    <ligand>
        <name>ATP</name>
        <dbReference type="ChEBI" id="CHEBI:30616"/>
    </ligand>
</feature>
<dbReference type="NCBIfam" id="NF006830">
    <property type="entry name" value="PRK09355.1"/>
    <property type="match status" value="1"/>
</dbReference>
<dbReference type="EC" id="2.7.1.50" evidence="11"/>
<dbReference type="UniPathway" id="UPA00060">
    <property type="reaction ID" value="UER00139"/>
</dbReference>
<evidence type="ECO:0000256" key="11">
    <source>
        <dbReference type="HAMAP-Rule" id="MF_00228"/>
    </source>
</evidence>